<keyword evidence="1" id="KW-0596">Phosphopantetheine</keyword>
<keyword evidence="2" id="KW-0597">Phosphoprotein</keyword>
<dbReference type="SMART" id="SM00822">
    <property type="entry name" value="PKS_KR"/>
    <property type="match status" value="1"/>
</dbReference>
<dbReference type="InterPro" id="IPR020843">
    <property type="entry name" value="ER"/>
</dbReference>
<dbReference type="InterPro" id="IPR036736">
    <property type="entry name" value="ACP-like_sf"/>
</dbReference>
<dbReference type="InterPro" id="IPR057326">
    <property type="entry name" value="KR_dom"/>
</dbReference>
<dbReference type="Gene3D" id="1.10.1200.10">
    <property type="entry name" value="ACP-like"/>
    <property type="match status" value="1"/>
</dbReference>
<feature type="domain" description="Carrier" evidence="3">
    <location>
        <begin position="662"/>
        <end position="739"/>
    </location>
</feature>
<dbReference type="SMART" id="SM00823">
    <property type="entry name" value="PKS_PP"/>
    <property type="match status" value="1"/>
</dbReference>
<dbReference type="SUPFAM" id="SSF53474">
    <property type="entry name" value="alpha/beta-Hydrolases"/>
    <property type="match status" value="1"/>
</dbReference>
<dbReference type="CDD" id="cd05195">
    <property type="entry name" value="enoyl_red"/>
    <property type="match status" value="1"/>
</dbReference>
<dbReference type="PANTHER" id="PTHR43775">
    <property type="entry name" value="FATTY ACID SYNTHASE"/>
    <property type="match status" value="1"/>
</dbReference>
<protein>
    <recommendedName>
        <fullName evidence="3">Carrier domain-containing protein</fullName>
    </recommendedName>
</protein>
<dbReference type="PROSITE" id="PS50075">
    <property type="entry name" value="CARRIER"/>
    <property type="match status" value="1"/>
</dbReference>
<dbReference type="Pfam" id="PF13602">
    <property type="entry name" value="ADH_zinc_N_2"/>
    <property type="match status" value="1"/>
</dbReference>
<name>A0ABQ9HV21_9NEOP</name>
<dbReference type="InterPro" id="IPR036291">
    <property type="entry name" value="NAD(P)-bd_dom_sf"/>
</dbReference>
<dbReference type="InterPro" id="IPR009081">
    <property type="entry name" value="PP-bd_ACP"/>
</dbReference>
<dbReference type="SUPFAM" id="SSF47336">
    <property type="entry name" value="ACP-like"/>
    <property type="match status" value="1"/>
</dbReference>
<comment type="caution">
    <text evidence="4">The sequence shown here is derived from an EMBL/GenBank/DDBJ whole genome shotgun (WGS) entry which is preliminary data.</text>
</comment>
<dbReference type="Gene3D" id="3.40.50.1820">
    <property type="entry name" value="alpha/beta hydrolase"/>
    <property type="match status" value="1"/>
</dbReference>
<evidence type="ECO:0000256" key="1">
    <source>
        <dbReference type="ARBA" id="ARBA00022450"/>
    </source>
</evidence>
<keyword evidence="5" id="KW-1185">Reference proteome</keyword>
<evidence type="ECO:0000256" key="2">
    <source>
        <dbReference type="ARBA" id="ARBA00022553"/>
    </source>
</evidence>
<dbReference type="Gene3D" id="3.90.180.10">
    <property type="entry name" value="Medium-chain alcohol dehydrogenases, catalytic domain"/>
    <property type="match status" value="1"/>
</dbReference>
<dbReference type="SMART" id="SM00829">
    <property type="entry name" value="PKS_ER"/>
    <property type="match status" value="1"/>
</dbReference>
<dbReference type="Pfam" id="PF08659">
    <property type="entry name" value="KR"/>
    <property type="match status" value="1"/>
</dbReference>
<dbReference type="Proteomes" id="UP001159363">
    <property type="component" value="Chromosome X"/>
</dbReference>
<dbReference type="InterPro" id="IPR029058">
    <property type="entry name" value="AB_hydrolase_fold"/>
</dbReference>
<dbReference type="InterPro" id="IPR011032">
    <property type="entry name" value="GroES-like_sf"/>
</dbReference>
<evidence type="ECO:0000313" key="5">
    <source>
        <dbReference type="Proteomes" id="UP001159363"/>
    </source>
</evidence>
<reference evidence="4 5" key="1">
    <citation type="submission" date="2023-02" db="EMBL/GenBank/DDBJ databases">
        <title>LHISI_Scaffold_Assembly.</title>
        <authorList>
            <person name="Stuart O.P."/>
            <person name="Cleave R."/>
            <person name="Magrath M.J.L."/>
            <person name="Mikheyev A.S."/>
        </authorList>
    </citation>
    <scope>NUCLEOTIDE SEQUENCE [LARGE SCALE GENOMIC DNA]</scope>
    <source>
        <strain evidence="4">Daus_M_001</strain>
        <tissue evidence="4">Leg muscle</tissue>
    </source>
</reference>
<dbReference type="SUPFAM" id="SSF50129">
    <property type="entry name" value="GroES-like"/>
    <property type="match status" value="1"/>
</dbReference>
<dbReference type="Pfam" id="PF00550">
    <property type="entry name" value="PP-binding"/>
    <property type="match status" value="1"/>
</dbReference>
<organism evidence="4 5">
    <name type="scientific">Dryococelus australis</name>
    <dbReference type="NCBI Taxonomy" id="614101"/>
    <lineage>
        <taxon>Eukaryota</taxon>
        <taxon>Metazoa</taxon>
        <taxon>Ecdysozoa</taxon>
        <taxon>Arthropoda</taxon>
        <taxon>Hexapoda</taxon>
        <taxon>Insecta</taxon>
        <taxon>Pterygota</taxon>
        <taxon>Neoptera</taxon>
        <taxon>Polyneoptera</taxon>
        <taxon>Phasmatodea</taxon>
        <taxon>Verophasmatodea</taxon>
        <taxon>Anareolatae</taxon>
        <taxon>Phasmatidae</taxon>
        <taxon>Eurycanthinae</taxon>
        <taxon>Dryococelus</taxon>
    </lineage>
</organism>
<evidence type="ECO:0000313" key="4">
    <source>
        <dbReference type="EMBL" id="KAJ8887678.1"/>
    </source>
</evidence>
<gene>
    <name evidence="4" type="ORF">PR048_013896</name>
</gene>
<dbReference type="Gene3D" id="3.40.50.720">
    <property type="entry name" value="NAD(P)-binding Rossmann-like Domain"/>
    <property type="match status" value="1"/>
</dbReference>
<sequence length="1132" mass="126625">MWLSVPREDRDSSLDSPYTICLWCQIGKTHYKFCVLSSLINIPIEIQNPPKPGLELVHIYYSALNFRDVMTATGKITAEVVAEGRLNQECIQGLEFSGRDSNGRRLMGMVTSDAIATMIYGDPVMMWEIPDTWTLEDAATVPVVYGTAYLSLFLTGRMQKGDSVLIHAGSGGVGQAAITLALNAGCLVFTTVGTPEKRKFIKERFPQLTDRHIGNSRDTSFEELIMEETKGRGVDLVLNSLAEEKLQASIRCLARGGRFLEIGKFDLSRNNPLGMEVFLKGTSFHGITLEKLLGEYTDWKLCLNDMMAEGIKRGDIQPLSRTTYQFDEVEPAFRFMAAGKHIGKVLIKIRPEEEELITIPTPIYMKATPRFYCNSEKSYVVAGGLGGFGLELVDWLVIRGARRVVLVSRSGVRTGYQCTRTRLWRSYGVQLSISTADISTAEGAERVIEEALQLGPVGAIFNLAVVLHDAIFENQTEQMFEKSAAPKSAATRHLDRASRRLCPQLDHFVVFSSVSCGRGNPGQTNYGMSNSVMERVCEERVRDGLPGLAVQWGAVGEVGLVADMQEEQHELVIGEYSPRTYPSLYLFPKLQLGKPPAQNFLYLITHELEVRSSHREDSCGVILAGGTLQQKISSCLEVLDQFLRQPHPVVASMVVAEKRAGFSGSKGIVDCVTNIMGIRDLKTVSLHSTLAELGMDSMMAVEIKQTLERDFEVFLTPQDVRGMTFARLAEIASAADSEVPAPQDETSAAHNISETEKFITEKLVYSTTCNWRADFIDIKLMMSIVGDEAFALMPIIELPSTIDPADTSAPVIIMIPGIEGMAHVLSPLANNLDYRTLSVQFKQDYNLKSISQLAEEHMQVIQEQTYVRLKFFRLQAFIKLISQNIFNVEIFENILLQNLKNLLKLNIYNNYCYMTQNVYFLFDLQVVMTHLVAERPFCIVGYSFGGVVAIELVSQLEAKGYSGKLVLVDSSPDYLMELSKSQLQMGSDDLMKMNLLLVIIGVIIPHSVKTIAKIQSDLEKIPTWIERMEYAVALDVHHNLKHSKEYLFSTVTALFARIRSILEYDFGITKRKITSETILVRPSSSGRTAEDDYGLSKETFLKTRKKKVSFKIFCKSYFKDLFTVDPGFETKM</sequence>
<accession>A0ABQ9HV21</accession>
<feature type="non-terminal residue" evidence="4">
    <location>
        <position position="1132"/>
    </location>
</feature>
<dbReference type="SUPFAM" id="SSF51735">
    <property type="entry name" value="NAD(P)-binding Rossmann-fold domains"/>
    <property type="match status" value="2"/>
</dbReference>
<dbReference type="InterPro" id="IPR020806">
    <property type="entry name" value="PKS_PP-bd"/>
</dbReference>
<dbReference type="InterPro" id="IPR050091">
    <property type="entry name" value="PKS_NRPS_Biosynth_Enz"/>
</dbReference>
<proteinExistence type="predicted"/>
<dbReference type="CDD" id="cd08954">
    <property type="entry name" value="KR_1_FAS_SDR_x"/>
    <property type="match status" value="1"/>
</dbReference>
<dbReference type="EMBL" id="JARBHB010000004">
    <property type="protein sequence ID" value="KAJ8887678.1"/>
    <property type="molecule type" value="Genomic_DNA"/>
</dbReference>
<dbReference type="PANTHER" id="PTHR43775:SF23">
    <property type="entry name" value="FATTY ACID SYNTHASE 3"/>
    <property type="match status" value="1"/>
</dbReference>
<evidence type="ECO:0000259" key="3">
    <source>
        <dbReference type="PROSITE" id="PS50075"/>
    </source>
</evidence>
<dbReference type="InterPro" id="IPR013968">
    <property type="entry name" value="PKS_KR"/>
</dbReference>